<evidence type="ECO:0000256" key="3">
    <source>
        <dbReference type="ARBA" id="ARBA00022801"/>
    </source>
</evidence>
<feature type="compositionally biased region" description="Polar residues" evidence="8">
    <location>
        <begin position="24"/>
        <end position="35"/>
    </location>
</feature>
<dbReference type="InterPro" id="IPR036286">
    <property type="entry name" value="LexA/Signal_pep-like_sf"/>
</dbReference>
<proteinExistence type="inferred from homology"/>
<dbReference type="GO" id="GO:0003677">
    <property type="term" value="F:DNA binding"/>
    <property type="evidence" value="ECO:0007669"/>
    <property type="project" value="InterPro"/>
</dbReference>
<evidence type="ECO:0000256" key="7">
    <source>
        <dbReference type="RuleBase" id="RU003991"/>
    </source>
</evidence>
<dbReference type="EMBL" id="AP018786">
    <property type="protein sequence ID" value="BBF23586.1"/>
    <property type="molecule type" value="Genomic_DNA"/>
</dbReference>
<organism evidence="10 11">
    <name type="scientific">Sutterella megalosphaeroides</name>
    <dbReference type="NCBI Taxonomy" id="2494234"/>
    <lineage>
        <taxon>Bacteria</taxon>
        <taxon>Pseudomonadati</taxon>
        <taxon>Pseudomonadota</taxon>
        <taxon>Betaproteobacteria</taxon>
        <taxon>Burkholderiales</taxon>
        <taxon>Sutterellaceae</taxon>
        <taxon>Sutterella</taxon>
    </lineage>
</organism>
<name>A0A2Z6IFT7_9BURK</name>
<evidence type="ECO:0000313" key="10">
    <source>
        <dbReference type="EMBL" id="BBF23586.1"/>
    </source>
</evidence>
<protein>
    <recommendedName>
        <fullName evidence="9">Peptidase S24/S26A/S26B/S26C domain-containing protein</fullName>
    </recommendedName>
</protein>
<dbReference type="GO" id="GO:0006281">
    <property type="term" value="P:DNA repair"/>
    <property type="evidence" value="ECO:0007669"/>
    <property type="project" value="UniProtKB-KW"/>
</dbReference>
<dbReference type="GO" id="GO:0016787">
    <property type="term" value="F:hydrolase activity"/>
    <property type="evidence" value="ECO:0007669"/>
    <property type="project" value="UniProtKB-KW"/>
</dbReference>
<dbReference type="InterPro" id="IPR039418">
    <property type="entry name" value="LexA-like"/>
</dbReference>
<dbReference type="KEGG" id="sutt:SUTMEG_14770"/>
<evidence type="ECO:0000256" key="1">
    <source>
        <dbReference type="ARBA" id="ARBA00007484"/>
    </source>
</evidence>
<dbReference type="Gene3D" id="2.10.109.10">
    <property type="entry name" value="Umud Fragment, subunit A"/>
    <property type="match status" value="1"/>
</dbReference>
<feature type="compositionally biased region" description="Basic residues" evidence="8">
    <location>
        <begin position="59"/>
        <end position="68"/>
    </location>
</feature>
<dbReference type="SUPFAM" id="SSF51306">
    <property type="entry name" value="LexA/Signal peptidase"/>
    <property type="match status" value="1"/>
</dbReference>
<keyword evidence="6" id="KW-0742">SOS response</keyword>
<evidence type="ECO:0000256" key="4">
    <source>
        <dbReference type="ARBA" id="ARBA00022813"/>
    </source>
</evidence>
<keyword evidence="4 7" id="KW-0068">Autocatalytic cleavage</keyword>
<dbReference type="PANTHER" id="PTHR33516">
    <property type="entry name" value="LEXA REPRESSOR"/>
    <property type="match status" value="1"/>
</dbReference>
<dbReference type="InterPro" id="IPR050077">
    <property type="entry name" value="LexA_repressor"/>
</dbReference>
<keyword evidence="2" id="KW-0227">DNA damage</keyword>
<dbReference type="Proteomes" id="UP000271003">
    <property type="component" value="Chromosome"/>
</dbReference>
<dbReference type="GO" id="GO:0009432">
    <property type="term" value="P:SOS response"/>
    <property type="evidence" value="ECO:0007669"/>
    <property type="project" value="UniProtKB-KW"/>
</dbReference>
<keyword evidence="11" id="KW-1185">Reference proteome</keyword>
<dbReference type="CDD" id="cd06529">
    <property type="entry name" value="S24_LexA-like"/>
    <property type="match status" value="1"/>
</dbReference>
<keyword evidence="3 7" id="KW-0378">Hydrolase</keyword>
<dbReference type="InterPro" id="IPR015927">
    <property type="entry name" value="Peptidase_S24_S26A/B/C"/>
</dbReference>
<keyword evidence="5" id="KW-0234">DNA repair</keyword>
<evidence type="ECO:0000313" key="11">
    <source>
        <dbReference type="Proteomes" id="UP000271003"/>
    </source>
</evidence>
<sequence>MAVRKTTATKKETEALKEALKATSEVSTEKPTATQPEAVSAVEAHAPAAAAPATEAPVKPKRVRKKRGEPRGPHGGARPGAGRPPIDGKRFAATYRIRISAELHARCIAAGSTEMRSLLTNYFALKDSVPDADPQTVCARYAEEKKHDILTNLPAANLQLPKLDLRAACGFPNPSTDADVEAFSPADYLARRPEATFVVEASGDSMIDAGIHDGDMVFVDRTAEPRPGKIVLAHVDGNFTIKELAVEKGHPKLLSRNEAAGYAEIVPEDLDGFRIEGVVVGLARRF</sequence>
<feature type="compositionally biased region" description="Low complexity" evidence="8">
    <location>
        <begin position="36"/>
        <end position="57"/>
    </location>
</feature>
<evidence type="ECO:0000256" key="8">
    <source>
        <dbReference type="SAM" id="MobiDB-lite"/>
    </source>
</evidence>
<feature type="domain" description="Peptidase S24/S26A/S26B/S26C" evidence="9">
    <location>
        <begin position="166"/>
        <end position="280"/>
    </location>
</feature>
<dbReference type="InterPro" id="IPR006197">
    <property type="entry name" value="Peptidase_S24_LexA"/>
</dbReference>
<dbReference type="RefSeq" id="WP_170143880.1">
    <property type="nucleotide sequence ID" value="NZ_AP018786.1"/>
</dbReference>
<dbReference type="GO" id="GO:0006355">
    <property type="term" value="P:regulation of DNA-templated transcription"/>
    <property type="evidence" value="ECO:0007669"/>
    <property type="project" value="InterPro"/>
</dbReference>
<dbReference type="Pfam" id="PF00717">
    <property type="entry name" value="Peptidase_S24"/>
    <property type="match status" value="1"/>
</dbReference>
<evidence type="ECO:0000256" key="5">
    <source>
        <dbReference type="ARBA" id="ARBA00023204"/>
    </source>
</evidence>
<evidence type="ECO:0000259" key="9">
    <source>
        <dbReference type="Pfam" id="PF00717"/>
    </source>
</evidence>
<dbReference type="PANTHER" id="PTHR33516:SF2">
    <property type="entry name" value="LEXA REPRESSOR-RELATED"/>
    <property type="match status" value="1"/>
</dbReference>
<evidence type="ECO:0000256" key="6">
    <source>
        <dbReference type="ARBA" id="ARBA00023236"/>
    </source>
</evidence>
<gene>
    <name evidence="10" type="ORF">SUTMEG_14770</name>
</gene>
<dbReference type="AlphaFoldDB" id="A0A2Z6IFT7"/>
<feature type="region of interest" description="Disordered" evidence="8">
    <location>
        <begin position="1"/>
        <end position="87"/>
    </location>
</feature>
<accession>A0A2Z6IFT7</accession>
<feature type="compositionally biased region" description="Basic and acidic residues" evidence="8">
    <location>
        <begin position="9"/>
        <end position="20"/>
    </location>
</feature>
<comment type="similarity">
    <text evidence="1 7">Belongs to the peptidase S24 family.</text>
</comment>
<evidence type="ECO:0000256" key="2">
    <source>
        <dbReference type="ARBA" id="ARBA00022763"/>
    </source>
</evidence>
<reference evidence="10 11" key="1">
    <citation type="journal article" date="2018" name="Int. J. Syst. Evol. Microbiol.">
        <title>Mesosutterella multiformis gen. nov., sp. nov., a member of the family Sutterellaceae and Sutterella megalosphaeroides sp. nov., isolated from human faeces.</title>
        <authorList>
            <person name="Sakamoto M."/>
            <person name="Ikeyama N."/>
            <person name="Kunihiro T."/>
            <person name="Iino T."/>
            <person name="Yuki M."/>
            <person name="Ohkuma M."/>
        </authorList>
    </citation>
    <scope>NUCLEOTIDE SEQUENCE [LARGE SCALE GENOMIC DNA]</scope>
    <source>
        <strain evidence="10 11">6FBBBH3</strain>
    </source>
</reference>
<dbReference type="PRINTS" id="PR00726">
    <property type="entry name" value="LEXASERPTASE"/>
</dbReference>